<evidence type="ECO:0000313" key="3">
    <source>
        <dbReference type="Proteomes" id="UP000298652"/>
    </source>
</evidence>
<organism evidence="2 3">
    <name type="scientific">Setaria viridis</name>
    <name type="common">Green bristlegrass</name>
    <name type="synonym">Setaria italica subsp. viridis</name>
    <dbReference type="NCBI Taxonomy" id="4556"/>
    <lineage>
        <taxon>Eukaryota</taxon>
        <taxon>Viridiplantae</taxon>
        <taxon>Streptophyta</taxon>
        <taxon>Embryophyta</taxon>
        <taxon>Tracheophyta</taxon>
        <taxon>Spermatophyta</taxon>
        <taxon>Magnoliopsida</taxon>
        <taxon>Liliopsida</taxon>
        <taxon>Poales</taxon>
        <taxon>Poaceae</taxon>
        <taxon>PACMAD clade</taxon>
        <taxon>Panicoideae</taxon>
        <taxon>Panicodae</taxon>
        <taxon>Paniceae</taxon>
        <taxon>Cenchrinae</taxon>
        <taxon>Setaria</taxon>
    </lineage>
</organism>
<protein>
    <submittedName>
        <fullName evidence="2">Uncharacterized protein</fullName>
    </submittedName>
</protein>
<name>A0A4U6UAA2_SETVI</name>
<keyword evidence="3" id="KW-1185">Reference proteome</keyword>
<reference evidence="2" key="1">
    <citation type="submission" date="2019-03" db="EMBL/GenBank/DDBJ databases">
        <title>WGS assembly of Setaria viridis.</title>
        <authorList>
            <person name="Huang P."/>
            <person name="Jenkins J."/>
            <person name="Grimwood J."/>
            <person name="Barry K."/>
            <person name="Healey A."/>
            <person name="Mamidi S."/>
            <person name="Sreedasyam A."/>
            <person name="Shu S."/>
            <person name="Feldman M."/>
            <person name="Wu J."/>
            <person name="Yu Y."/>
            <person name="Chen C."/>
            <person name="Johnson J."/>
            <person name="Rokhsar D."/>
            <person name="Baxter I."/>
            <person name="Schmutz J."/>
            <person name="Brutnell T."/>
            <person name="Kellogg E."/>
        </authorList>
    </citation>
    <scope>NUCLEOTIDE SEQUENCE [LARGE SCALE GENOMIC DNA]</scope>
</reference>
<feature type="region of interest" description="Disordered" evidence="1">
    <location>
        <begin position="55"/>
        <end position="77"/>
    </location>
</feature>
<dbReference type="EMBL" id="CM016556">
    <property type="protein sequence ID" value="TKW12658.1"/>
    <property type="molecule type" value="Genomic_DNA"/>
</dbReference>
<accession>A0A4U6UAA2</accession>
<sequence>MEKKVVVLWRRVLCRRGEQHGERRASLWRKGPRRSVAQVEGCLGPVAERRVRQGTRVGGGGEQHLRRGAQPCGGELPAPRPHLVGEDRACASVDSLRRPRACHPCRAALAWAEVARVTLVCGGGRRTALVCGGGRPRCLGRGHRSPVPLSTRRRRAICEGRGRDAGEGGERFPPNTERDGSALREVVPQCAECRTVLEKDSSHEFQDHPNNRIRVHQYQFQILSFNIYIQMGCKAL</sequence>
<dbReference type="Proteomes" id="UP000298652">
    <property type="component" value="Chromosome 5"/>
</dbReference>
<dbReference type="Gramene" id="TKW12658">
    <property type="protein sequence ID" value="TKW12658"/>
    <property type="gene ID" value="SEVIR_5G050000v2"/>
</dbReference>
<dbReference type="AlphaFoldDB" id="A0A4U6UAA2"/>
<evidence type="ECO:0000313" key="2">
    <source>
        <dbReference type="EMBL" id="TKW12658.1"/>
    </source>
</evidence>
<gene>
    <name evidence="2" type="ORF">SEVIR_5G050000v2</name>
</gene>
<proteinExistence type="predicted"/>
<evidence type="ECO:0000256" key="1">
    <source>
        <dbReference type="SAM" id="MobiDB-lite"/>
    </source>
</evidence>